<reference evidence="2 3" key="1">
    <citation type="submission" date="2017-06" db="EMBL/GenBank/DDBJ databases">
        <title>Genome sequencing of cyanobaciteial culture collection at National Institute for Environmental Studies (NIES).</title>
        <authorList>
            <person name="Hirose Y."/>
            <person name="Shimura Y."/>
            <person name="Fujisawa T."/>
            <person name="Nakamura Y."/>
            <person name="Kawachi M."/>
        </authorList>
    </citation>
    <scope>NUCLEOTIDE SEQUENCE [LARGE SCALE GENOMIC DNA]</scope>
    <source>
        <strain evidence="2 3">NIES-2135</strain>
    </source>
</reference>
<keyword evidence="1" id="KW-0732">Signal</keyword>
<dbReference type="Pfam" id="PF10989">
    <property type="entry name" value="DUF2808"/>
    <property type="match status" value="1"/>
</dbReference>
<feature type="chain" id="PRO_5011112498" description="DUF2808 domain-containing protein" evidence="1">
    <location>
        <begin position="22"/>
        <end position="186"/>
    </location>
</feature>
<protein>
    <recommendedName>
        <fullName evidence="4">DUF2808 domain-containing protein</fullName>
    </recommendedName>
</protein>
<feature type="signal peptide" evidence="1">
    <location>
        <begin position="1"/>
        <end position="21"/>
    </location>
</feature>
<dbReference type="Proteomes" id="UP000217895">
    <property type="component" value="Chromosome"/>
</dbReference>
<evidence type="ECO:0000256" key="1">
    <source>
        <dbReference type="SAM" id="SignalP"/>
    </source>
</evidence>
<keyword evidence="3" id="KW-1185">Reference proteome</keyword>
<evidence type="ECO:0000313" key="2">
    <source>
        <dbReference type="EMBL" id="BAY55120.1"/>
    </source>
</evidence>
<dbReference type="InterPro" id="IPR021256">
    <property type="entry name" value="DUF2808"/>
</dbReference>
<sequence>MKSQFAAIVFSLLSLTLPAQAVQVRGTTYFVSPPRLVGASTTQNHVYAWSATYYFTLEIPDNSGEPLQRVTIAQDDGVDRVRFNLKETEAFDGDRRSRTKLGLGEVTLDEKTKAVTVNFNPPIPAGKRVTIALAPERNPAYGGVYLFGVTAFPTGDPAYGQFLGFGRISIYDNRFDSFFFRPRFRH</sequence>
<name>A0A1Z4JEH2_LEPBY</name>
<organism evidence="2 3">
    <name type="scientific">Leptolyngbya boryana NIES-2135</name>
    <dbReference type="NCBI Taxonomy" id="1973484"/>
    <lineage>
        <taxon>Bacteria</taxon>
        <taxon>Bacillati</taxon>
        <taxon>Cyanobacteriota</taxon>
        <taxon>Cyanophyceae</taxon>
        <taxon>Leptolyngbyales</taxon>
        <taxon>Leptolyngbyaceae</taxon>
        <taxon>Leptolyngbya group</taxon>
        <taxon>Leptolyngbya</taxon>
    </lineage>
</organism>
<accession>A0A1Z4JEH2</accession>
<dbReference type="AlphaFoldDB" id="A0A1Z4JEH2"/>
<proteinExistence type="predicted"/>
<evidence type="ECO:0008006" key="4">
    <source>
        <dbReference type="Google" id="ProtNLM"/>
    </source>
</evidence>
<gene>
    <name evidence="2" type="ORF">NIES2135_19410</name>
</gene>
<dbReference type="EMBL" id="AP018203">
    <property type="protein sequence ID" value="BAY55120.1"/>
    <property type="molecule type" value="Genomic_DNA"/>
</dbReference>
<evidence type="ECO:0000313" key="3">
    <source>
        <dbReference type="Proteomes" id="UP000217895"/>
    </source>
</evidence>